<dbReference type="AlphaFoldDB" id="A0A026WL47"/>
<proteinExistence type="predicted"/>
<accession>A0A026WL47</accession>
<evidence type="ECO:0000313" key="2">
    <source>
        <dbReference type="Proteomes" id="UP000053097"/>
    </source>
</evidence>
<gene>
    <name evidence="1" type="ORF">X777_02257</name>
</gene>
<dbReference type="Proteomes" id="UP000053097">
    <property type="component" value="Unassembled WGS sequence"/>
</dbReference>
<protein>
    <submittedName>
        <fullName evidence="1">Uncharacterized protein</fullName>
    </submittedName>
</protein>
<organism evidence="1 2">
    <name type="scientific">Ooceraea biroi</name>
    <name type="common">Clonal raider ant</name>
    <name type="synonym">Cerapachys biroi</name>
    <dbReference type="NCBI Taxonomy" id="2015173"/>
    <lineage>
        <taxon>Eukaryota</taxon>
        <taxon>Metazoa</taxon>
        <taxon>Ecdysozoa</taxon>
        <taxon>Arthropoda</taxon>
        <taxon>Hexapoda</taxon>
        <taxon>Insecta</taxon>
        <taxon>Pterygota</taxon>
        <taxon>Neoptera</taxon>
        <taxon>Endopterygota</taxon>
        <taxon>Hymenoptera</taxon>
        <taxon>Apocrita</taxon>
        <taxon>Aculeata</taxon>
        <taxon>Formicoidea</taxon>
        <taxon>Formicidae</taxon>
        <taxon>Dorylinae</taxon>
        <taxon>Ooceraea</taxon>
    </lineage>
</organism>
<evidence type="ECO:0000313" key="1">
    <source>
        <dbReference type="EMBL" id="EZA56653.1"/>
    </source>
</evidence>
<keyword evidence="2" id="KW-1185">Reference proteome</keyword>
<sequence>MALSDFQADFYPRYGKNVLFESALASVDSNTRDDLETASFPAIEGTLCPP</sequence>
<reference evidence="1 2" key="1">
    <citation type="journal article" date="2014" name="Curr. Biol.">
        <title>The genome of the clonal raider ant Cerapachys biroi.</title>
        <authorList>
            <person name="Oxley P.R."/>
            <person name="Ji L."/>
            <person name="Fetter-Pruneda I."/>
            <person name="McKenzie S.K."/>
            <person name="Li C."/>
            <person name="Hu H."/>
            <person name="Zhang G."/>
            <person name="Kronauer D.J."/>
        </authorList>
    </citation>
    <scope>NUCLEOTIDE SEQUENCE [LARGE SCALE GENOMIC DNA]</scope>
</reference>
<name>A0A026WL47_OOCBI</name>
<dbReference type="EMBL" id="KK107159">
    <property type="protein sequence ID" value="EZA56653.1"/>
    <property type="molecule type" value="Genomic_DNA"/>
</dbReference>